<evidence type="ECO:0000256" key="1">
    <source>
        <dbReference type="ARBA" id="ARBA00022980"/>
    </source>
</evidence>
<dbReference type="Gene3D" id="3.30.1320.10">
    <property type="match status" value="1"/>
</dbReference>
<comment type="similarity">
    <text evidence="3">Belongs to the bacterial ribosomal protein bS16 family.</text>
</comment>
<reference evidence="5" key="1">
    <citation type="submission" date="2017-09" db="EMBL/GenBank/DDBJ databases">
        <title>The Reconstruction of 2,631 Draft Metagenome-Assembled Genomes from the Global Oceans.</title>
        <authorList>
            <person name="Tully B.J."/>
            <person name="Graham E.D."/>
            <person name="Heidelberg J.F."/>
        </authorList>
    </citation>
    <scope>NUCLEOTIDE SEQUENCE [LARGE SCALE GENOMIC DNA]</scope>
</reference>
<dbReference type="GO" id="GO:0006412">
    <property type="term" value="P:translation"/>
    <property type="evidence" value="ECO:0007669"/>
    <property type="project" value="UniProtKB-UniRule"/>
</dbReference>
<dbReference type="AlphaFoldDB" id="A0A2D6YMB7"/>
<comment type="caution">
    <text evidence="4">The sequence shown here is derived from an EMBL/GenBank/DDBJ whole genome shotgun (WGS) entry which is preliminary data.</text>
</comment>
<evidence type="ECO:0000256" key="3">
    <source>
        <dbReference type="HAMAP-Rule" id="MF_00385"/>
    </source>
</evidence>
<dbReference type="GO" id="GO:0015935">
    <property type="term" value="C:small ribosomal subunit"/>
    <property type="evidence" value="ECO:0007669"/>
    <property type="project" value="TreeGrafter"/>
</dbReference>
<dbReference type="PANTHER" id="PTHR12919:SF20">
    <property type="entry name" value="SMALL RIBOSOMAL SUBUNIT PROTEIN BS16M"/>
    <property type="match status" value="1"/>
</dbReference>
<dbReference type="InterPro" id="IPR000307">
    <property type="entry name" value="Ribosomal_bS16"/>
</dbReference>
<keyword evidence="2 3" id="KW-0687">Ribonucleoprotein</keyword>
<gene>
    <name evidence="3" type="primary">rpsP</name>
    <name evidence="4" type="ORF">CMN54_13065</name>
</gene>
<accession>A0A2D6YMB7</accession>
<dbReference type="SUPFAM" id="SSF54565">
    <property type="entry name" value="Ribosomal protein S16"/>
    <property type="match status" value="1"/>
</dbReference>
<organism evidence="4 5">
    <name type="scientific">SAR324 cluster bacterium</name>
    <dbReference type="NCBI Taxonomy" id="2024889"/>
    <lineage>
        <taxon>Bacteria</taxon>
        <taxon>Deltaproteobacteria</taxon>
        <taxon>SAR324 cluster</taxon>
    </lineage>
</organism>
<dbReference type="InterPro" id="IPR020592">
    <property type="entry name" value="Ribosomal_bS16_CS"/>
</dbReference>
<dbReference type="GO" id="GO:0005737">
    <property type="term" value="C:cytoplasm"/>
    <property type="evidence" value="ECO:0007669"/>
    <property type="project" value="UniProtKB-ARBA"/>
</dbReference>
<dbReference type="EMBL" id="NZEX01000156">
    <property type="protein sequence ID" value="MAH64348.1"/>
    <property type="molecule type" value="Genomic_DNA"/>
</dbReference>
<evidence type="ECO:0000313" key="5">
    <source>
        <dbReference type="Proteomes" id="UP000226525"/>
    </source>
</evidence>
<dbReference type="PANTHER" id="PTHR12919">
    <property type="entry name" value="30S RIBOSOMAL PROTEIN S16"/>
    <property type="match status" value="1"/>
</dbReference>
<proteinExistence type="inferred from homology"/>
<dbReference type="GO" id="GO:0003735">
    <property type="term" value="F:structural constituent of ribosome"/>
    <property type="evidence" value="ECO:0007669"/>
    <property type="project" value="InterPro"/>
</dbReference>
<dbReference type="NCBIfam" id="TIGR00002">
    <property type="entry name" value="S16"/>
    <property type="match status" value="1"/>
</dbReference>
<dbReference type="HAMAP" id="MF_00385">
    <property type="entry name" value="Ribosomal_bS16"/>
    <property type="match status" value="1"/>
</dbReference>
<dbReference type="PROSITE" id="PS00732">
    <property type="entry name" value="RIBOSOMAL_S16"/>
    <property type="match status" value="1"/>
</dbReference>
<evidence type="ECO:0000313" key="4">
    <source>
        <dbReference type="EMBL" id="MAH64348.1"/>
    </source>
</evidence>
<sequence>MVKIRLARGGAKKAPFYRIVVADVRARRDGRFIERLGSYNPMVQENRFSIDVERTKYWLSVGAQPTDRVRKLMKSAAIEGV</sequence>
<evidence type="ECO:0000256" key="2">
    <source>
        <dbReference type="ARBA" id="ARBA00023274"/>
    </source>
</evidence>
<dbReference type="Proteomes" id="UP000226525">
    <property type="component" value="Unassembled WGS sequence"/>
</dbReference>
<keyword evidence="1 3" id="KW-0689">Ribosomal protein</keyword>
<dbReference type="InterPro" id="IPR023803">
    <property type="entry name" value="Ribosomal_bS16_dom_sf"/>
</dbReference>
<protein>
    <recommendedName>
        <fullName evidence="3">Small ribosomal subunit protein bS16</fullName>
    </recommendedName>
</protein>
<dbReference type="Pfam" id="PF00886">
    <property type="entry name" value="Ribosomal_S16"/>
    <property type="match status" value="1"/>
</dbReference>
<name>A0A2D6YMB7_9DELT</name>